<feature type="chain" id="PRO_5001829189" evidence="1">
    <location>
        <begin position="23"/>
        <end position="66"/>
    </location>
</feature>
<reference evidence="2 3" key="1">
    <citation type="submission" date="2013-11" db="EMBL/GenBank/DDBJ databases">
        <title>Genome sequencing of Stegodyphus mimosarum.</title>
        <authorList>
            <person name="Bechsgaard J."/>
        </authorList>
    </citation>
    <scope>NUCLEOTIDE SEQUENCE [LARGE SCALE GENOMIC DNA]</scope>
</reference>
<dbReference type="AlphaFoldDB" id="A0A087T0A3"/>
<feature type="non-terminal residue" evidence="2">
    <location>
        <position position="66"/>
    </location>
</feature>
<proteinExistence type="predicted"/>
<keyword evidence="1" id="KW-0732">Signal</keyword>
<dbReference type="Proteomes" id="UP000054359">
    <property type="component" value="Unassembled WGS sequence"/>
</dbReference>
<gene>
    <name evidence="2" type="ORF">X975_12717</name>
</gene>
<dbReference type="EMBL" id="KK112782">
    <property type="protein sequence ID" value="KFM58542.1"/>
    <property type="molecule type" value="Genomic_DNA"/>
</dbReference>
<evidence type="ECO:0000313" key="2">
    <source>
        <dbReference type="EMBL" id="KFM58542.1"/>
    </source>
</evidence>
<keyword evidence="3" id="KW-1185">Reference proteome</keyword>
<evidence type="ECO:0000313" key="3">
    <source>
        <dbReference type="Proteomes" id="UP000054359"/>
    </source>
</evidence>
<sequence length="66" mass="7381">MRLLLIALLFIGILLVLPVTESQSVGNQIRCWTCPGNDADHKDCCEKTKMCCEGRVKFIGNFPRPS</sequence>
<organism evidence="2 3">
    <name type="scientific">Stegodyphus mimosarum</name>
    <name type="common">African social velvet spider</name>
    <dbReference type="NCBI Taxonomy" id="407821"/>
    <lineage>
        <taxon>Eukaryota</taxon>
        <taxon>Metazoa</taxon>
        <taxon>Ecdysozoa</taxon>
        <taxon>Arthropoda</taxon>
        <taxon>Chelicerata</taxon>
        <taxon>Arachnida</taxon>
        <taxon>Araneae</taxon>
        <taxon>Araneomorphae</taxon>
        <taxon>Entelegynae</taxon>
        <taxon>Eresoidea</taxon>
        <taxon>Eresidae</taxon>
        <taxon>Stegodyphus</taxon>
    </lineage>
</organism>
<dbReference type="OrthoDB" id="6434357at2759"/>
<accession>A0A087T0A3</accession>
<evidence type="ECO:0000256" key="1">
    <source>
        <dbReference type="SAM" id="SignalP"/>
    </source>
</evidence>
<feature type="signal peptide" evidence="1">
    <location>
        <begin position="1"/>
        <end position="22"/>
    </location>
</feature>
<protein>
    <submittedName>
        <fullName evidence="2">Uncharacterized protein</fullName>
    </submittedName>
</protein>
<name>A0A087T0A3_STEMI</name>